<feature type="region of interest" description="Disordered" evidence="1">
    <location>
        <begin position="1"/>
        <end position="58"/>
    </location>
</feature>
<evidence type="ECO:0000313" key="2">
    <source>
        <dbReference type="EMBL" id="MDA0166834.1"/>
    </source>
</evidence>
<keyword evidence="3" id="KW-1185">Reference proteome</keyword>
<comment type="caution">
    <text evidence="2">The sequence shown here is derived from an EMBL/GenBank/DDBJ whole genome shotgun (WGS) entry which is preliminary data.</text>
</comment>
<dbReference type="AlphaFoldDB" id="A0A9X3N1M3"/>
<protein>
    <submittedName>
        <fullName evidence="2">Uncharacterized protein</fullName>
    </submittedName>
</protein>
<accession>A0A9X3N1M3</accession>
<dbReference type="EMBL" id="JAPDOD010000077">
    <property type="protein sequence ID" value="MDA0166834.1"/>
    <property type="molecule type" value="Genomic_DNA"/>
</dbReference>
<feature type="non-terminal residue" evidence="2">
    <location>
        <position position="1"/>
    </location>
</feature>
<organism evidence="2 3">
    <name type="scientific">Solirubrobacter ginsenosidimutans</name>
    <dbReference type="NCBI Taxonomy" id="490573"/>
    <lineage>
        <taxon>Bacteria</taxon>
        <taxon>Bacillati</taxon>
        <taxon>Actinomycetota</taxon>
        <taxon>Thermoleophilia</taxon>
        <taxon>Solirubrobacterales</taxon>
        <taxon>Solirubrobacteraceae</taxon>
        <taxon>Solirubrobacter</taxon>
    </lineage>
</organism>
<proteinExistence type="predicted"/>
<feature type="compositionally biased region" description="Pro residues" evidence="1">
    <location>
        <begin position="100"/>
        <end position="109"/>
    </location>
</feature>
<feature type="region of interest" description="Disordered" evidence="1">
    <location>
        <begin position="83"/>
        <end position="114"/>
    </location>
</feature>
<name>A0A9X3N1M3_9ACTN</name>
<reference evidence="2" key="1">
    <citation type="submission" date="2022-10" db="EMBL/GenBank/DDBJ databases">
        <title>The WGS of Solirubrobacter ginsenosidimutans DSM 21036.</title>
        <authorList>
            <person name="Jiang Z."/>
        </authorList>
    </citation>
    <scope>NUCLEOTIDE SEQUENCE</scope>
    <source>
        <strain evidence="2">DSM 21036</strain>
    </source>
</reference>
<feature type="compositionally biased region" description="Low complexity" evidence="1">
    <location>
        <begin position="1"/>
        <end position="53"/>
    </location>
</feature>
<dbReference type="Proteomes" id="UP001149140">
    <property type="component" value="Unassembled WGS sequence"/>
</dbReference>
<gene>
    <name evidence="2" type="ORF">OM076_41620</name>
</gene>
<evidence type="ECO:0000313" key="3">
    <source>
        <dbReference type="Proteomes" id="UP001149140"/>
    </source>
</evidence>
<evidence type="ECO:0000256" key="1">
    <source>
        <dbReference type="SAM" id="MobiDB-lite"/>
    </source>
</evidence>
<sequence>QGARVPAPAAAGPGQGARGAAPAVTGPGRGARGPAPAVSGPAPGPDGPATHPTRVPAADAPLPVVEMALGAGGLAAALGAAVSREGVAPPQRERAEEPPPEPARSPTPPSWHDDDLEFEFLRHYGRSGGRA</sequence>